<dbReference type="STRING" id="1048983.EL17_22045"/>
<evidence type="ECO:0000313" key="3">
    <source>
        <dbReference type="Proteomes" id="UP000027821"/>
    </source>
</evidence>
<dbReference type="Gene3D" id="3.40.50.10420">
    <property type="entry name" value="NagB/RpiA/CoA transferase-like"/>
    <property type="match status" value="1"/>
</dbReference>
<dbReference type="InterPro" id="IPR024185">
    <property type="entry name" value="FTHF_cligase-like_sf"/>
</dbReference>
<feature type="domain" description="LUD" evidence="1">
    <location>
        <begin position="88"/>
        <end position="187"/>
    </location>
</feature>
<comment type="caution">
    <text evidence="2">The sequence shown here is derived from an EMBL/GenBank/DDBJ whole genome shotgun (WGS) entry which is preliminary data.</text>
</comment>
<name>A0A074LP73_9BACT</name>
<dbReference type="RefSeq" id="WP_035068569.1">
    <property type="nucleotide sequence ID" value="NZ_JMIH01000004.1"/>
</dbReference>
<gene>
    <name evidence="2" type="ORF">EL17_22045</name>
</gene>
<reference evidence="2 3" key="1">
    <citation type="submission" date="2014-04" db="EMBL/GenBank/DDBJ databases">
        <title>Characterization and application of a salt tolerant electro-active bacterium.</title>
        <authorList>
            <person name="Yang L."/>
            <person name="Wei S."/>
            <person name="Tay Q.X.M."/>
        </authorList>
    </citation>
    <scope>NUCLEOTIDE SEQUENCE [LARGE SCALE GENOMIC DNA]</scope>
    <source>
        <strain evidence="2 3">LY1</strain>
    </source>
</reference>
<dbReference type="eggNOG" id="COG1556">
    <property type="taxonomic scope" value="Bacteria"/>
</dbReference>
<dbReference type="InterPro" id="IPR037171">
    <property type="entry name" value="NagB/RpiA_transferase-like"/>
</dbReference>
<dbReference type="InterPro" id="IPR003741">
    <property type="entry name" value="LUD_dom"/>
</dbReference>
<dbReference type="PANTHER" id="PTHR43682:SF1">
    <property type="entry name" value="LACTATE UTILIZATION PROTEIN C"/>
    <property type="match status" value="1"/>
</dbReference>
<dbReference type="PANTHER" id="PTHR43682">
    <property type="entry name" value="LACTATE UTILIZATION PROTEIN C"/>
    <property type="match status" value="1"/>
</dbReference>
<dbReference type="AlphaFoldDB" id="A0A074LP73"/>
<accession>A0A074LP73</accession>
<dbReference type="OrthoDB" id="9794157at2"/>
<dbReference type="Pfam" id="PF02589">
    <property type="entry name" value="LUD_dom"/>
    <property type="match status" value="1"/>
</dbReference>
<dbReference type="SUPFAM" id="SSF100950">
    <property type="entry name" value="NagB/RpiA/CoA transferase-like"/>
    <property type="match status" value="1"/>
</dbReference>
<organism evidence="2 3">
    <name type="scientific">Anditalea andensis</name>
    <dbReference type="NCBI Taxonomy" id="1048983"/>
    <lineage>
        <taxon>Bacteria</taxon>
        <taxon>Pseudomonadati</taxon>
        <taxon>Bacteroidota</taxon>
        <taxon>Cytophagia</taxon>
        <taxon>Cytophagales</taxon>
        <taxon>Cytophagaceae</taxon>
        <taxon>Anditalea</taxon>
    </lineage>
</organism>
<sequence length="187" mass="20624">MNPSREYILNKIRALRQEVVEAPIIPEFEVAEDLVSTFKISSAANKGEVIDREAFVALLESGQYPRIYSTAKGFESYTNITVPQDPHEFSDLSLAVVEGQFGVAENGAIWLDEENLEFRILPFITEHLVILLDKKKLVGNMHQAYAKIGNTKSGFGLFTAGPSKTADIEQSLVIGAHGAKSLKIVMI</sequence>
<keyword evidence="3" id="KW-1185">Reference proteome</keyword>
<protein>
    <recommendedName>
        <fullName evidence="1">LUD domain-containing protein</fullName>
    </recommendedName>
</protein>
<dbReference type="Proteomes" id="UP000027821">
    <property type="component" value="Unassembled WGS sequence"/>
</dbReference>
<evidence type="ECO:0000259" key="1">
    <source>
        <dbReference type="Pfam" id="PF02589"/>
    </source>
</evidence>
<dbReference type="EMBL" id="JMIH01000004">
    <property type="protein sequence ID" value="KEO75712.1"/>
    <property type="molecule type" value="Genomic_DNA"/>
</dbReference>
<proteinExistence type="predicted"/>
<evidence type="ECO:0000313" key="2">
    <source>
        <dbReference type="EMBL" id="KEO75712.1"/>
    </source>
</evidence>